<dbReference type="EC" id="3.1.3.16" evidence="12"/>
<dbReference type="InterPro" id="IPR039693">
    <property type="entry name" value="Rtr1/RPAP2"/>
</dbReference>
<evidence type="ECO:0000256" key="4">
    <source>
        <dbReference type="ARBA" id="ARBA00022771"/>
    </source>
</evidence>
<evidence type="ECO:0000256" key="11">
    <source>
        <dbReference type="PROSITE-ProRule" id="PRU00812"/>
    </source>
</evidence>
<dbReference type="PROSITE" id="PS51479">
    <property type="entry name" value="ZF_RTR1"/>
    <property type="match status" value="1"/>
</dbReference>
<comment type="similarity">
    <text evidence="2 11 12">Belongs to the RPAP2 family.</text>
</comment>
<organism evidence="15 16">
    <name type="scientific">Mesorhabditis spiculigera</name>
    <dbReference type="NCBI Taxonomy" id="96644"/>
    <lineage>
        <taxon>Eukaryota</taxon>
        <taxon>Metazoa</taxon>
        <taxon>Ecdysozoa</taxon>
        <taxon>Nematoda</taxon>
        <taxon>Chromadorea</taxon>
        <taxon>Rhabditida</taxon>
        <taxon>Rhabditina</taxon>
        <taxon>Rhabditomorpha</taxon>
        <taxon>Rhabditoidea</taxon>
        <taxon>Rhabditidae</taxon>
        <taxon>Mesorhabditinae</taxon>
        <taxon>Mesorhabditis</taxon>
    </lineage>
</organism>
<sequence>MAATETMTDEQKANLEALRLKLEAEQRSRRSVYEAIISLMDTVDEATLQKQANLLHIESWDEVVEERYLSKVCGWPTCPNEITPGRKFQKYHIDRKAKKVYEVCPERAKYCGSICFDRSVALKAQLPAESLWLTGSRKEIIFDLSVPEKPSMNIKPLPDSVEFVADKVLAQLSDLRIAENAAETDSDDEEETTFSGEPIEKCNKEDLDFIASIKNFVSSKAGDSKEEVKKTPERKSPAKHPLNKETDAEKLARLRAKHGTNKQPIRKSIPFIEPTALPVIHKGEKTISAAGKVEKQVKKANMKAVCALIREWLGHRTRELVRVGGARPFSEVDAIFKRFYAGDMADREDLFDSIYLPSVASLDAHRMRCDMLFPLLRKTWDRMEDRIASPRKHIDELAALVRSMNLTAENVLGFRAEDVHAIVIVLFRVVCYLCPPSEEQHFFPANQPPTAPIQKHLQKIGVDFDEYCAFLKELEAAFSFE</sequence>
<proteinExistence type="inferred from homology"/>
<evidence type="ECO:0000256" key="12">
    <source>
        <dbReference type="RuleBase" id="RU367080"/>
    </source>
</evidence>
<evidence type="ECO:0000313" key="15">
    <source>
        <dbReference type="EMBL" id="CAJ0586460.1"/>
    </source>
</evidence>
<comment type="subcellular location">
    <subcellularLocation>
        <location evidence="1 12">Nucleus</location>
    </subcellularLocation>
</comment>
<evidence type="ECO:0000256" key="13">
    <source>
        <dbReference type="SAM" id="MobiDB-lite"/>
    </source>
</evidence>
<dbReference type="Gene3D" id="1.25.40.820">
    <property type="match status" value="1"/>
</dbReference>
<reference evidence="15" key="1">
    <citation type="submission" date="2023-06" db="EMBL/GenBank/DDBJ databases">
        <authorList>
            <person name="Delattre M."/>
        </authorList>
    </citation>
    <scope>NUCLEOTIDE SEQUENCE</scope>
    <source>
        <strain evidence="15">AF72</strain>
    </source>
</reference>
<evidence type="ECO:0000256" key="2">
    <source>
        <dbReference type="ARBA" id="ARBA00005676"/>
    </source>
</evidence>
<accession>A0AA36GCX2</accession>
<comment type="catalytic activity">
    <reaction evidence="10 12">
        <text>O-phospho-L-threonyl-[protein] + H2O = L-threonyl-[protein] + phosphate</text>
        <dbReference type="Rhea" id="RHEA:47004"/>
        <dbReference type="Rhea" id="RHEA-COMP:11060"/>
        <dbReference type="Rhea" id="RHEA-COMP:11605"/>
        <dbReference type="ChEBI" id="CHEBI:15377"/>
        <dbReference type="ChEBI" id="CHEBI:30013"/>
        <dbReference type="ChEBI" id="CHEBI:43474"/>
        <dbReference type="ChEBI" id="CHEBI:61977"/>
        <dbReference type="EC" id="3.1.3.16"/>
    </reaction>
</comment>
<keyword evidence="5 12" id="KW-0378">Hydrolase</keyword>
<dbReference type="GO" id="GO:0008270">
    <property type="term" value="F:zinc ion binding"/>
    <property type="evidence" value="ECO:0007669"/>
    <property type="project" value="UniProtKB-KW"/>
</dbReference>
<protein>
    <recommendedName>
        <fullName evidence="12">RNA polymerase II subunit B1 CTD phosphatase RPAP2 homolog</fullName>
        <ecNumber evidence="12">3.1.3.16</ecNumber>
    </recommendedName>
</protein>
<comment type="function">
    <text evidence="12">Putative RNA polymerase II subunit B1 C-terminal domain (CTD) phosphatase involved in RNA polymerase II transcription regulation.</text>
</comment>
<keyword evidence="7 12" id="KW-0904">Protein phosphatase</keyword>
<keyword evidence="6 12" id="KW-0862">Zinc</keyword>
<dbReference type="GO" id="GO:0008420">
    <property type="term" value="F:RNA polymerase II CTD heptapeptide repeat phosphatase activity"/>
    <property type="evidence" value="ECO:0007669"/>
    <property type="project" value="UniProtKB-UniRule"/>
</dbReference>
<keyword evidence="16" id="KW-1185">Reference proteome</keyword>
<dbReference type="PANTHER" id="PTHR14732:SF0">
    <property type="entry name" value="RNA POLYMERASE II SUBUNIT B1 CTD PHOSPHATASE RPAP2-RELATED"/>
    <property type="match status" value="1"/>
</dbReference>
<dbReference type="GO" id="GO:0005634">
    <property type="term" value="C:nucleus"/>
    <property type="evidence" value="ECO:0007669"/>
    <property type="project" value="UniProtKB-SubCell"/>
</dbReference>
<dbReference type="Pfam" id="PF04181">
    <property type="entry name" value="RPAP2_Rtr1"/>
    <property type="match status" value="1"/>
</dbReference>
<dbReference type="EMBL" id="CATQJA010002708">
    <property type="protein sequence ID" value="CAJ0586460.1"/>
    <property type="molecule type" value="Genomic_DNA"/>
</dbReference>
<evidence type="ECO:0000256" key="1">
    <source>
        <dbReference type="ARBA" id="ARBA00004123"/>
    </source>
</evidence>
<name>A0AA36GCX2_9BILA</name>
<evidence type="ECO:0000256" key="9">
    <source>
        <dbReference type="ARBA" id="ARBA00047761"/>
    </source>
</evidence>
<evidence type="ECO:0000313" key="16">
    <source>
        <dbReference type="Proteomes" id="UP001177023"/>
    </source>
</evidence>
<keyword evidence="8 12" id="KW-0539">Nucleus</keyword>
<evidence type="ECO:0000259" key="14">
    <source>
        <dbReference type="PROSITE" id="PS51479"/>
    </source>
</evidence>
<feature type="non-terminal residue" evidence="15">
    <location>
        <position position="1"/>
    </location>
</feature>
<dbReference type="InterPro" id="IPR007308">
    <property type="entry name" value="Rtr1/RPAP2_dom"/>
</dbReference>
<evidence type="ECO:0000256" key="10">
    <source>
        <dbReference type="ARBA" id="ARBA00048336"/>
    </source>
</evidence>
<comment type="caution">
    <text evidence="15">The sequence shown here is derived from an EMBL/GenBank/DDBJ whole genome shotgun (WGS) entry which is preliminary data.</text>
</comment>
<feature type="compositionally biased region" description="Basic and acidic residues" evidence="13">
    <location>
        <begin position="222"/>
        <end position="247"/>
    </location>
</feature>
<dbReference type="PANTHER" id="PTHR14732">
    <property type="entry name" value="RNA POLYMERASE II SUBUNIT B1 CTD PHOSPHATASE RPAP2-RELATED"/>
    <property type="match status" value="1"/>
</dbReference>
<evidence type="ECO:0000256" key="8">
    <source>
        <dbReference type="ARBA" id="ARBA00023242"/>
    </source>
</evidence>
<dbReference type="InterPro" id="IPR038534">
    <property type="entry name" value="Rtr1/RPAP2_sf"/>
</dbReference>
<feature type="domain" description="RTR1-type" evidence="14">
    <location>
        <begin position="50"/>
        <end position="135"/>
    </location>
</feature>
<gene>
    <name evidence="15" type="ORF">MSPICULIGERA_LOCUS24465</name>
</gene>
<keyword evidence="4 12" id="KW-0863">Zinc-finger</keyword>
<feature type="region of interest" description="Disordered" evidence="13">
    <location>
        <begin position="221"/>
        <end position="247"/>
    </location>
</feature>
<evidence type="ECO:0000256" key="6">
    <source>
        <dbReference type="ARBA" id="ARBA00022833"/>
    </source>
</evidence>
<dbReference type="AlphaFoldDB" id="A0AA36GCX2"/>
<evidence type="ECO:0000256" key="3">
    <source>
        <dbReference type="ARBA" id="ARBA00022723"/>
    </source>
</evidence>
<keyword evidence="3 12" id="KW-0479">Metal-binding</keyword>
<evidence type="ECO:0000256" key="7">
    <source>
        <dbReference type="ARBA" id="ARBA00022912"/>
    </source>
</evidence>
<evidence type="ECO:0000256" key="5">
    <source>
        <dbReference type="ARBA" id="ARBA00022801"/>
    </source>
</evidence>
<comment type="catalytic activity">
    <reaction evidence="9 12">
        <text>O-phospho-L-seryl-[protein] + H2O = L-seryl-[protein] + phosphate</text>
        <dbReference type="Rhea" id="RHEA:20629"/>
        <dbReference type="Rhea" id="RHEA-COMP:9863"/>
        <dbReference type="Rhea" id="RHEA-COMP:11604"/>
        <dbReference type="ChEBI" id="CHEBI:15377"/>
        <dbReference type="ChEBI" id="CHEBI:29999"/>
        <dbReference type="ChEBI" id="CHEBI:43474"/>
        <dbReference type="ChEBI" id="CHEBI:83421"/>
        <dbReference type="EC" id="3.1.3.16"/>
    </reaction>
</comment>
<dbReference type="GO" id="GO:0043175">
    <property type="term" value="F:RNA polymerase core enzyme binding"/>
    <property type="evidence" value="ECO:0007669"/>
    <property type="project" value="UniProtKB-UniRule"/>
</dbReference>
<dbReference type="Proteomes" id="UP001177023">
    <property type="component" value="Unassembled WGS sequence"/>
</dbReference>
<dbReference type="GO" id="GO:0005737">
    <property type="term" value="C:cytoplasm"/>
    <property type="evidence" value="ECO:0007669"/>
    <property type="project" value="TreeGrafter"/>
</dbReference>